<accession>A0ABM4X814</accession>
<reference evidence="4" key="2">
    <citation type="submission" date="2025-08" db="UniProtKB">
        <authorList>
            <consortium name="RefSeq"/>
        </authorList>
    </citation>
    <scope>IDENTIFICATION</scope>
    <source>
        <tissue evidence="4">Leaves</tissue>
    </source>
</reference>
<sequence length="488" mass="54390">MATQFLVRHKEAELIVPAKPTPREIRPLSDIDDQKGLRFHVPMIMFFSYNQFLDEKNPVGVIRDAVAKALVYYYPYAGRLIEGPSDKILVNCTAEGVVFREAIAEVGLDQLRDFMQPPFPYSKEFLVDASDSTEILDSPLMLIQVGKTFRLTLASSSSSQTFAVNPNRISCKMVTRLICGGLVLAIRINHAISDAVGLAQFLNAVSQISKDPSSAPSPLPVWQRWLLSARNPPYVTCVHNEFEVEENSNSSTEPTILDSPLNLVRKCFFFGAQEIKAIQKYLPPNIPYATKFDLVTALVWRSRTIALQLDPEEIVTLTHAVNVCGKNKPKLPSGYYGNGFVSSAAVSKVNQLCNNSFVYALELVKKAKHQVTEDFIESAIDYNVLHGKPGYSTLLKDWILSDASRTGIDEVDFGWGKPIYGGIMDGGPTFNMAVYSRLRNTQGDDSLVVPVCLPVAAMENFQKEMEKMITVPMYGCNKFWHPKIISML</sequence>
<evidence type="ECO:0000256" key="2">
    <source>
        <dbReference type="ARBA" id="ARBA00022679"/>
    </source>
</evidence>
<evidence type="ECO:0000313" key="3">
    <source>
        <dbReference type="Proteomes" id="UP001652660"/>
    </source>
</evidence>
<dbReference type="PANTHER" id="PTHR31147">
    <property type="entry name" value="ACYL TRANSFERASE 4"/>
    <property type="match status" value="1"/>
</dbReference>
<dbReference type="Gene3D" id="3.30.559.10">
    <property type="entry name" value="Chloramphenicol acetyltransferase-like domain"/>
    <property type="match status" value="2"/>
</dbReference>
<dbReference type="InterPro" id="IPR023213">
    <property type="entry name" value="CAT-like_dom_sf"/>
</dbReference>
<dbReference type="GeneID" id="113708435"/>
<gene>
    <name evidence="4" type="primary">LOC113708435</name>
</gene>
<dbReference type="Pfam" id="PF02458">
    <property type="entry name" value="Transferase"/>
    <property type="match status" value="2"/>
</dbReference>
<evidence type="ECO:0000256" key="1">
    <source>
        <dbReference type="ARBA" id="ARBA00009861"/>
    </source>
</evidence>
<organism evidence="3 4">
    <name type="scientific">Coffea arabica</name>
    <name type="common">Arabian coffee</name>
    <dbReference type="NCBI Taxonomy" id="13443"/>
    <lineage>
        <taxon>Eukaryota</taxon>
        <taxon>Viridiplantae</taxon>
        <taxon>Streptophyta</taxon>
        <taxon>Embryophyta</taxon>
        <taxon>Tracheophyta</taxon>
        <taxon>Spermatophyta</taxon>
        <taxon>Magnoliopsida</taxon>
        <taxon>eudicotyledons</taxon>
        <taxon>Gunneridae</taxon>
        <taxon>Pentapetalae</taxon>
        <taxon>asterids</taxon>
        <taxon>lamiids</taxon>
        <taxon>Gentianales</taxon>
        <taxon>Rubiaceae</taxon>
        <taxon>Ixoroideae</taxon>
        <taxon>Gardenieae complex</taxon>
        <taxon>Bertiereae - Coffeeae clade</taxon>
        <taxon>Coffeeae</taxon>
        <taxon>Coffea</taxon>
    </lineage>
</organism>
<dbReference type="InterPro" id="IPR050898">
    <property type="entry name" value="Plant_acyltransferase"/>
</dbReference>
<keyword evidence="3" id="KW-1185">Reference proteome</keyword>
<comment type="similarity">
    <text evidence="1">Belongs to the plant acyltransferase family.</text>
</comment>
<dbReference type="Proteomes" id="UP001652660">
    <property type="component" value="Chromosome 1c"/>
</dbReference>
<dbReference type="RefSeq" id="XP_071940167.1">
    <property type="nucleotide sequence ID" value="XM_072084066.1"/>
</dbReference>
<name>A0ABM4X814_COFAR</name>
<protein>
    <submittedName>
        <fullName evidence="4">Benzyl alcohol O-benzoyltransferase-like</fullName>
    </submittedName>
</protein>
<dbReference type="PANTHER" id="PTHR31147:SF66">
    <property type="entry name" value="OS05G0315700 PROTEIN"/>
    <property type="match status" value="1"/>
</dbReference>
<reference evidence="3" key="1">
    <citation type="journal article" date="2025" name="Foods">
        <title>Unveiling the Microbial Signatures of Arabica Coffee Cherries: Insights into Ripeness Specific Diversity, Functional Traits, and Implications for Quality and Safety.</title>
        <authorList>
            <consortium name="RefSeq"/>
            <person name="Tenea G.N."/>
            <person name="Cifuentes V."/>
            <person name="Reyes P."/>
            <person name="Cevallos-Vallejos M."/>
        </authorList>
    </citation>
    <scope>NUCLEOTIDE SEQUENCE [LARGE SCALE GENOMIC DNA]</scope>
</reference>
<proteinExistence type="inferred from homology"/>
<evidence type="ECO:0000313" key="4">
    <source>
        <dbReference type="RefSeq" id="XP_071940167.1"/>
    </source>
</evidence>
<keyword evidence="2" id="KW-0808">Transferase</keyword>